<keyword evidence="2" id="KW-1185">Reference proteome</keyword>
<comment type="caution">
    <text evidence="1">The sequence shown here is derived from an EMBL/GenBank/DDBJ whole genome shotgun (WGS) entry which is preliminary data.</text>
</comment>
<reference evidence="1" key="1">
    <citation type="submission" date="2022-06" db="EMBL/GenBank/DDBJ databases">
        <title>Genome Sequence of Candolleomyces eurysporus.</title>
        <authorList>
            <person name="Buettner E."/>
        </authorList>
    </citation>
    <scope>NUCLEOTIDE SEQUENCE</scope>
    <source>
        <strain evidence="1">VTCC 930004</strain>
    </source>
</reference>
<sequence>MAKSPLEHVEILPNAHNILIGELRSTFVNGNYISNDQASMWILWAMAVLL</sequence>
<evidence type="ECO:0000313" key="1">
    <source>
        <dbReference type="EMBL" id="KAJ2928103.1"/>
    </source>
</evidence>
<dbReference type="EMBL" id="JANBPK010000941">
    <property type="protein sequence ID" value="KAJ2928103.1"/>
    <property type="molecule type" value="Genomic_DNA"/>
</dbReference>
<name>A0A9W8MGE2_9AGAR</name>
<dbReference type="Proteomes" id="UP001140091">
    <property type="component" value="Unassembled WGS sequence"/>
</dbReference>
<accession>A0A9W8MGE2</accession>
<feature type="non-terminal residue" evidence="1">
    <location>
        <position position="50"/>
    </location>
</feature>
<evidence type="ECO:0000313" key="2">
    <source>
        <dbReference type="Proteomes" id="UP001140091"/>
    </source>
</evidence>
<organism evidence="1 2">
    <name type="scientific">Candolleomyces eurysporus</name>
    <dbReference type="NCBI Taxonomy" id="2828524"/>
    <lineage>
        <taxon>Eukaryota</taxon>
        <taxon>Fungi</taxon>
        <taxon>Dikarya</taxon>
        <taxon>Basidiomycota</taxon>
        <taxon>Agaricomycotina</taxon>
        <taxon>Agaricomycetes</taxon>
        <taxon>Agaricomycetidae</taxon>
        <taxon>Agaricales</taxon>
        <taxon>Agaricineae</taxon>
        <taxon>Psathyrellaceae</taxon>
        <taxon>Candolleomyces</taxon>
    </lineage>
</organism>
<dbReference type="AlphaFoldDB" id="A0A9W8MGE2"/>
<protein>
    <submittedName>
        <fullName evidence="1">Uncharacterized protein</fullName>
    </submittedName>
</protein>
<gene>
    <name evidence="1" type="ORF">H1R20_g8998</name>
</gene>
<proteinExistence type="predicted"/>